<accession>A0A255Z976</accession>
<dbReference type="RefSeq" id="WP_094452498.1">
    <property type="nucleotide sequence ID" value="NZ_NOXU01000005.1"/>
</dbReference>
<reference evidence="2 3" key="1">
    <citation type="submission" date="2017-07" db="EMBL/GenBank/DDBJ databases">
        <title>Niveispirillum cyanobacteriorum sp. nov., isolated from cyanobacterial aggregates in a eutrophic lake.</title>
        <authorList>
            <person name="Cai H."/>
        </authorList>
    </citation>
    <scope>NUCLEOTIDE SEQUENCE [LARGE SCALE GENOMIC DNA]</scope>
    <source>
        <strain evidence="3">TH1-14</strain>
    </source>
</reference>
<comment type="caution">
    <text evidence="2">The sequence shown here is derived from an EMBL/GenBank/DDBJ whole genome shotgun (WGS) entry which is preliminary data.</text>
</comment>
<proteinExistence type="predicted"/>
<evidence type="ECO:0000313" key="2">
    <source>
        <dbReference type="EMBL" id="OYQ37961.1"/>
    </source>
</evidence>
<gene>
    <name evidence="2" type="ORF">CHU95_00100</name>
</gene>
<dbReference type="SUPFAM" id="SSF82771">
    <property type="entry name" value="GIY-YIG endonuclease"/>
    <property type="match status" value="1"/>
</dbReference>
<feature type="domain" description="GIY-YIG" evidence="1">
    <location>
        <begin position="2"/>
        <end position="90"/>
    </location>
</feature>
<name>A0A255Z976_9PROT</name>
<dbReference type="Gene3D" id="3.40.1440.10">
    <property type="entry name" value="GIY-YIG endonuclease"/>
    <property type="match status" value="1"/>
</dbReference>
<dbReference type="PROSITE" id="PS50164">
    <property type="entry name" value="GIY_YIG"/>
    <property type="match status" value="1"/>
</dbReference>
<dbReference type="Pfam" id="PF01541">
    <property type="entry name" value="GIY-YIG"/>
    <property type="match status" value="1"/>
</dbReference>
<dbReference type="InterPro" id="IPR035901">
    <property type="entry name" value="GIY-YIG_endonuc_sf"/>
</dbReference>
<dbReference type="Proteomes" id="UP000216998">
    <property type="component" value="Unassembled WGS sequence"/>
</dbReference>
<dbReference type="CDD" id="cd10443">
    <property type="entry name" value="GIY-YIG_HE_Tlr8p_PBC-V_like"/>
    <property type="match status" value="1"/>
</dbReference>
<dbReference type="EMBL" id="NOXU01000005">
    <property type="protein sequence ID" value="OYQ37961.1"/>
    <property type="molecule type" value="Genomic_DNA"/>
</dbReference>
<dbReference type="InterPro" id="IPR000305">
    <property type="entry name" value="GIY-YIG_endonuc"/>
</dbReference>
<dbReference type="SMART" id="SM00465">
    <property type="entry name" value="GIYc"/>
    <property type="match status" value="1"/>
</dbReference>
<protein>
    <recommendedName>
        <fullName evidence="1">GIY-YIG domain-containing protein</fullName>
    </recommendedName>
</protein>
<evidence type="ECO:0000259" key="1">
    <source>
        <dbReference type="PROSITE" id="PS50164"/>
    </source>
</evidence>
<evidence type="ECO:0000313" key="3">
    <source>
        <dbReference type="Proteomes" id="UP000216998"/>
    </source>
</evidence>
<dbReference type="AlphaFoldDB" id="A0A255Z976"/>
<organism evidence="2 3">
    <name type="scientific">Niveispirillum lacus</name>
    <dbReference type="NCBI Taxonomy" id="1981099"/>
    <lineage>
        <taxon>Bacteria</taxon>
        <taxon>Pseudomonadati</taxon>
        <taxon>Pseudomonadota</taxon>
        <taxon>Alphaproteobacteria</taxon>
        <taxon>Rhodospirillales</taxon>
        <taxon>Azospirillaceae</taxon>
        <taxon>Niveispirillum</taxon>
    </lineage>
</organism>
<keyword evidence="3" id="KW-1185">Reference proteome</keyword>
<sequence length="597" mass="68448">MFRGYIYMARIPETGHIYIGQTTLTITSRWIQHVKRAAEGTSKMSRAIMEYGENAFEVTEVDQAYSQYELNLKEQFWIEETGAYTGEFGLNSHAGGEQAAPVIVDGVFYPGINKAAEALDIRLEALLKRIADPHNTTHRYAVASEIITEQVLPEGDLEAERKLAGMLDAFTDGERLFSSYYRAAKKLRISMPAVRRNIDHKVGHWRRVTDDERAFLLKWVPDWYVMRGFTTLCHLNNMDRWGILFNRFQEVINHNLVFRGGNLHSHDFYGEMSKCMFGASVTGDSAAFEIIKTGSHDEFVVWDVVPVRSPDHALNHTTGFIAIYHKPKEILEGAEELLTRVRSNENREDSLTKKLKASRNLVVPERNMKMLQDWAVSISGKIDLCNDMQYIVIADFDKISEVIVKDGNKWLASFITFKIYSWDRTVQSEEDAINHNKCYDSRFYDTSQYSYQLQEHPKIWAKIIEQWRSRKFDGPQKPNLSFRYIIPHDIIKLLNETTRIQIIPMNEVPDVLDHPIGILSATKHNGIENSIKVEIKFVGKPGERTKDLSDQFMSLNGKTIGMYLIDSIKQQPSYIAAGSHTHSVSFIATRSDNVIDC</sequence>